<feature type="chain" id="PRO_5038490813" evidence="2">
    <location>
        <begin position="27"/>
        <end position="238"/>
    </location>
</feature>
<evidence type="ECO:0000313" key="4">
    <source>
        <dbReference type="EMBL" id="TRZ32916.1"/>
    </source>
</evidence>
<dbReference type="GeneID" id="69569082"/>
<dbReference type="Proteomes" id="UP000316316">
    <property type="component" value="Unassembled WGS sequence"/>
</dbReference>
<name>A0A8B5W0U7_ENTAV</name>
<keyword evidence="1" id="KW-0472">Membrane</keyword>
<evidence type="ECO:0000256" key="1">
    <source>
        <dbReference type="SAM" id="Phobius"/>
    </source>
</evidence>
<dbReference type="AlphaFoldDB" id="A0A8B5W0U7"/>
<keyword evidence="2" id="KW-0732">Signal</keyword>
<gene>
    <name evidence="4" type="ORF">AUF17_01980</name>
</gene>
<feature type="signal peptide" evidence="2">
    <location>
        <begin position="1"/>
        <end position="26"/>
    </location>
</feature>
<feature type="transmembrane region" description="Helical" evidence="1">
    <location>
        <begin position="212"/>
        <end position="231"/>
    </location>
</feature>
<keyword evidence="1" id="KW-1133">Transmembrane helix</keyword>
<evidence type="ECO:0000256" key="2">
    <source>
        <dbReference type="SAM" id="SignalP"/>
    </source>
</evidence>
<dbReference type="Pfam" id="PF16555">
    <property type="entry name" value="GramPos_pilinD1"/>
    <property type="match status" value="1"/>
</dbReference>
<dbReference type="InterPro" id="IPR013783">
    <property type="entry name" value="Ig-like_fold"/>
</dbReference>
<accession>A0A8B5W0U7</accession>
<evidence type="ECO:0000313" key="5">
    <source>
        <dbReference type="Proteomes" id="UP000316316"/>
    </source>
</evidence>
<feature type="domain" description="Gram-positive pilin subunit D1 N-terminal" evidence="3">
    <location>
        <begin position="109"/>
        <end position="168"/>
    </location>
</feature>
<keyword evidence="1" id="KW-0812">Transmembrane</keyword>
<dbReference type="EMBL" id="PDXQ01000001">
    <property type="protein sequence ID" value="TRZ32916.1"/>
    <property type="molecule type" value="Genomic_DNA"/>
</dbReference>
<dbReference type="Gene3D" id="2.60.40.10">
    <property type="entry name" value="Immunoglobulins"/>
    <property type="match status" value="1"/>
</dbReference>
<comment type="caution">
    <text evidence="4">The sequence shown here is derived from an EMBL/GenBank/DDBJ whole genome shotgun (WGS) entry which is preliminary data.</text>
</comment>
<evidence type="ECO:0000259" key="3">
    <source>
        <dbReference type="Pfam" id="PF16555"/>
    </source>
</evidence>
<dbReference type="RefSeq" id="WP_102866039.1">
    <property type="nucleotide sequence ID" value="NZ_JAOUSU010000008.1"/>
</dbReference>
<proteinExistence type="predicted"/>
<dbReference type="InterPro" id="IPR032364">
    <property type="entry name" value="GramPos_pilinD1_N"/>
</dbReference>
<organism evidence="4 5">
    <name type="scientific">Enterococcus avium</name>
    <name type="common">Streptococcus avium</name>
    <dbReference type="NCBI Taxonomy" id="33945"/>
    <lineage>
        <taxon>Bacteria</taxon>
        <taxon>Bacillati</taxon>
        <taxon>Bacillota</taxon>
        <taxon>Bacilli</taxon>
        <taxon>Lactobacillales</taxon>
        <taxon>Enterococcaceae</taxon>
        <taxon>Enterococcus</taxon>
    </lineage>
</organism>
<protein>
    <submittedName>
        <fullName evidence="4">Cell wall protein</fullName>
    </submittedName>
</protein>
<reference evidence="4 5" key="1">
    <citation type="submission" date="2017-10" db="EMBL/GenBank/DDBJ databases">
        <title>FDA dAtabase for Regulatory Grade micrObial Sequences (FDA-ARGOS): Supporting development and validation of Infectious Disease Dx tests.</title>
        <authorList>
            <person name="Campos J."/>
            <person name="Goldberg B."/>
            <person name="Tallon L.J."/>
            <person name="Sadzewicz L."/>
            <person name="Sengamalay N."/>
            <person name="Ott S."/>
            <person name="Godinez A."/>
            <person name="Nagaraj S."/>
            <person name="Vyas G."/>
            <person name="Aluvathingal J."/>
            <person name="Nadendla S."/>
            <person name="Geyer C."/>
            <person name="Nandy P."/>
            <person name="Hobson J."/>
            <person name="Sichtig H."/>
        </authorList>
    </citation>
    <scope>NUCLEOTIDE SEQUENCE [LARGE SCALE GENOMIC DNA]</scope>
    <source>
        <strain evidence="4 5">FDAARGOS_185</strain>
    </source>
</reference>
<sequence length="238" mass="25967">MKKVHRLLFCLFVSFLSFGGVASAHAKADATENTENSGYNIYIQKYKIVDFEKIADTLPLDGTKVDQVKDADGKNLDPLPGMSYEITRVTPIQGASGFEPVQGDGAFTTTVTTNEQGLAHAGNLVQGMYQIVEKEHAQLKDVMEPVIVELPFPQQTGEPLNEVYIYPKSSVVGETPKLPITKGPDGTPIEVDEKGEIKKLPQTSGNIGTAQVLLWILAMIITMGAFGMLSIHRKKDVF</sequence>